<dbReference type="KEGG" id="pmai:CF386_05970"/>
<dbReference type="FunFam" id="3.30.420.10:FF:000002">
    <property type="entry name" value="Crossover junction endodeoxyribonuclease RuvC"/>
    <property type="match status" value="1"/>
</dbReference>
<keyword evidence="5 13" id="KW-0255">Endonuclease</keyword>
<comment type="subcellular location">
    <subcellularLocation>
        <location evidence="13">Cytoplasm</location>
    </subcellularLocation>
</comment>
<evidence type="ECO:0000256" key="7">
    <source>
        <dbReference type="ARBA" id="ARBA00022801"/>
    </source>
</evidence>
<reference evidence="15 16" key="1">
    <citation type="journal article" date="2016" name="Int. J. Syst. Evol. Microbiol.">
        <title>Paraphotobacterium marinum gen. nov., sp. nov., a member of the family Vibrionaceae, isolated from surface seawater.</title>
        <authorList>
            <person name="Huang Z."/>
            <person name="Dong C."/>
            <person name="Shao Z."/>
        </authorList>
    </citation>
    <scope>NUCLEOTIDE SEQUENCE [LARGE SCALE GENOMIC DNA]</scope>
    <source>
        <strain evidence="15 16">NSCS20N07D</strain>
    </source>
</reference>
<dbReference type="SUPFAM" id="SSF53098">
    <property type="entry name" value="Ribonuclease H-like"/>
    <property type="match status" value="1"/>
</dbReference>
<keyword evidence="4 13" id="KW-0479">Metal-binding</keyword>
<dbReference type="NCBIfam" id="TIGR00228">
    <property type="entry name" value="ruvC"/>
    <property type="match status" value="1"/>
</dbReference>
<dbReference type="GO" id="GO:0006310">
    <property type="term" value="P:DNA recombination"/>
    <property type="evidence" value="ECO:0007669"/>
    <property type="project" value="UniProtKB-UniRule"/>
</dbReference>
<dbReference type="CDD" id="cd16962">
    <property type="entry name" value="RuvC"/>
    <property type="match status" value="1"/>
</dbReference>
<dbReference type="RefSeq" id="WP_089073492.1">
    <property type="nucleotide sequence ID" value="NZ_CBCSAM010000001.1"/>
</dbReference>
<keyword evidence="11 13" id="KW-0234">DNA repair</keyword>
<evidence type="ECO:0000256" key="4">
    <source>
        <dbReference type="ARBA" id="ARBA00022723"/>
    </source>
</evidence>
<dbReference type="Proteomes" id="UP000242175">
    <property type="component" value="Chromosome large"/>
</dbReference>
<dbReference type="EC" id="3.1.21.10" evidence="13 14"/>
<evidence type="ECO:0000256" key="6">
    <source>
        <dbReference type="ARBA" id="ARBA00022763"/>
    </source>
</evidence>
<comment type="subunit">
    <text evidence="13">Homodimer which binds Holliday junction (HJ) DNA. The HJ becomes 2-fold symmetrical on binding to RuvC with unstacked arms; it has a different conformation from HJ DNA in complex with RuvA. In the full resolvosome a probable DNA-RuvA(4)-RuvB(12)-RuvC(2) complex forms which resolves the HJ.</text>
</comment>
<dbReference type="Gene3D" id="3.30.420.10">
    <property type="entry name" value="Ribonuclease H-like superfamily/Ribonuclease H"/>
    <property type="match status" value="1"/>
</dbReference>
<evidence type="ECO:0000256" key="9">
    <source>
        <dbReference type="ARBA" id="ARBA00023125"/>
    </source>
</evidence>
<evidence type="ECO:0000256" key="13">
    <source>
        <dbReference type="HAMAP-Rule" id="MF_00034"/>
    </source>
</evidence>
<gene>
    <name evidence="13" type="primary">ruvC</name>
    <name evidence="15" type="ORF">CF386_05970</name>
</gene>
<feature type="active site" evidence="13">
    <location>
        <position position="8"/>
    </location>
</feature>
<dbReference type="AlphaFoldDB" id="A0A220VDV9"/>
<dbReference type="GO" id="GO:0000287">
    <property type="term" value="F:magnesium ion binding"/>
    <property type="evidence" value="ECO:0007669"/>
    <property type="project" value="UniProtKB-UniRule"/>
</dbReference>
<comment type="catalytic activity">
    <reaction evidence="12 13">
        <text>Endonucleolytic cleavage at a junction such as a reciprocal single-stranded crossover between two homologous DNA duplexes (Holliday junction).</text>
        <dbReference type="EC" id="3.1.21.10"/>
    </reaction>
</comment>
<dbReference type="GO" id="GO:0048476">
    <property type="term" value="C:Holliday junction resolvase complex"/>
    <property type="evidence" value="ECO:0007669"/>
    <property type="project" value="UniProtKB-UniRule"/>
</dbReference>
<evidence type="ECO:0000256" key="5">
    <source>
        <dbReference type="ARBA" id="ARBA00022759"/>
    </source>
</evidence>
<dbReference type="GO" id="GO:0003677">
    <property type="term" value="F:DNA binding"/>
    <property type="evidence" value="ECO:0007669"/>
    <property type="project" value="UniProtKB-KW"/>
</dbReference>
<keyword evidence="8 13" id="KW-0460">Magnesium</keyword>
<dbReference type="EMBL" id="CP022355">
    <property type="protein sequence ID" value="ASK78584.1"/>
    <property type="molecule type" value="Genomic_DNA"/>
</dbReference>
<dbReference type="PANTHER" id="PTHR30194">
    <property type="entry name" value="CROSSOVER JUNCTION ENDODEOXYRIBONUCLEASE RUVC"/>
    <property type="match status" value="1"/>
</dbReference>
<feature type="binding site" evidence="13">
    <location>
        <position position="67"/>
    </location>
    <ligand>
        <name>Mg(2+)</name>
        <dbReference type="ChEBI" id="CHEBI:18420"/>
        <label>2</label>
    </ligand>
</feature>
<dbReference type="InterPro" id="IPR002176">
    <property type="entry name" value="X-over_junc_endoDNase_RuvC"/>
</dbReference>
<dbReference type="PRINTS" id="PR00696">
    <property type="entry name" value="RSOLVASERUVC"/>
</dbReference>
<keyword evidence="7 13" id="KW-0378">Hydrolase</keyword>
<feature type="binding site" evidence="13">
    <location>
        <position position="8"/>
    </location>
    <ligand>
        <name>Mg(2+)</name>
        <dbReference type="ChEBI" id="CHEBI:18420"/>
        <label>1</label>
    </ligand>
</feature>
<dbReference type="PANTHER" id="PTHR30194:SF3">
    <property type="entry name" value="CROSSOVER JUNCTION ENDODEOXYRIBONUCLEASE RUVC"/>
    <property type="match status" value="1"/>
</dbReference>
<evidence type="ECO:0000313" key="16">
    <source>
        <dbReference type="Proteomes" id="UP000242175"/>
    </source>
</evidence>
<feature type="binding site" evidence="13">
    <location>
        <position position="139"/>
    </location>
    <ligand>
        <name>Mg(2+)</name>
        <dbReference type="ChEBI" id="CHEBI:18420"/>
        <label>1</label>
    </ligand>
</feature>
<keyword evidence="2 13" id="KW-0963">Cytoplasm</keyword>
<comment type="similarity">
    <text evidence="1 13">Belongs to the RuvC family.</text>
</comment>
<keyword evidence="9 13" id="KW-0238">DNA-binding</keyword>
<evidence type="ECO:0000256" key="11">
    <source>
        <dbReference type="ARBA" id="ARBA00023204"/>
    </source>
</evidence>
<proteinExistence type="inferred from homology"/>
<evidence type="ECO:0000256" key="3">
    <source>
        <dbReference type="ARBA" id="ARBA00022722"/>
    </source>
</evidence>
<sequence length="156" mass="16752">MMIVLGIDPGSRVTGYGVISFHKNKLNYLGSGCIKTTSSDIPSKIGEIFQDLTAVILEFRPHICAIENVFMGKNPGSALKLGQARGSAIAAAKNQNLDVLEFAPRTIKQHVVGKGSASKEQVKHMVCYLLNIQGKLQIDASDALAISICCAHNIRT</sequence>
<dbReference type="InterPro" id="IPR020563">
    <property type="entry name" value="X-over_junc_endoDNase_Mg_BS"/>
</dbReference>
<evidence type="ECO:0000256" key="1">
    <source>
        <dbReference type="ARBA" id="ARBA00009518"/>
    </source>
</evidence>
<dbReference type="PROSITE" id="PS01321">
    <property type="entry name" value="RUVC"/>
    <property type="match status" value="1"/>
</dbReference>
<evidence type="ECO:0000256" key="14">
    <source>
        <dbReference type="NCBIfam" id="TIGR00228"/>
    </source>
</evidence>
<comment type="function">
    <text evidence="13">The RuvA-RuvB-RuvC complex processes Holliday junction (HJ) DNA during genetic recombination and DNA repair. Endonuclease that resolves HJ intermediates. Cleaves cruciform DNA by making single-stranded nicks across the HJ at symmetrical positions within the homologous arms, yielding a 5'-phosphate and a 3'-hydroxyl group; requires a central core of homology in the junction. The consensus cleavage sequence is 5'-(A/T)TT(C/G)-3'. Cleavage occurs on the 3'-side of the TT dinucleotide at the point of strand exchange. HJ branch migration catalyzed by RuvA-RuvB allows RuvC to scan DNA until it finds its consensus sequence, where it cleaves and resolves the cruciform DNA.</text>
</comment>
<dbReference type="GO" id="GO:0006281">
    <property type="term" value="P:DNA repair"/>
    <property type="evidence" value="ECO:0007669"/>
    <property type="project" value="UniProtKB-UniRule"/>
</dbReference>
<keyword evidence="6 13" id="KW-0227">DNA damage</keyword>
<dbReference type="GO" id="GO:0005737">
    <property type="term" value="C:cytoplasm"/>
    <property type="evidence" value="ECO:0007669"/>
    <property type="project" value="UniProtKB-SubCell"/>
</dbReference>
<feature type="active site" evidence="13">
    <location>
        <position position="67"/>
    </location>
</feature>
<accession>A0A220VDV9</accession>
<name>A0A220VDV9_9GAMM</name>
<dbReference type="Pfam" id="PF02075">
    <property type="entry name" value="RuvC"/>
    <property type="match status" value="1"/>
</dbReference>
<feature type="active site" evidence="13">
    <location>
        <position position="139"/>
    </location>
</feature>
<dbReference type="GO" id="GO:0008821">
    <property type="term" value="F:crossover junction DNA endonuclease activity"/>
    <property type="evidence" value="ECO:0007669"/>
    <property type="project" value="UniProtKB-UniRule"/>
</dbReference>
<dbReference type="InterPro" id="IPR036397">
    <property type="entry name" value="RNaseH_sf"/>
</dbReference>
<evidence type="ECO:0000313" key="15">
    <source>
        <dbReference type="EMBL" id="ASK78584.1"/>
    </source>
</evidence>
<dbReference type="OrthoDB" id="9805499at2"/>
<organism evidence="15 16">
    <name type="scientific">Paraphotobacterium marinum</name>
    <dbReference type="NCBI Taxonomy" id="1755811"/>
    <lineage>
        <taxon>Bacteria</taxon>
        <taxon>Pseudomonadati</taxon>
        <taxon>Pseudomonadota</taxon>
        <taxon>Gammaproteobacteria</taxon>
        <taxon>Vibrionales</taxon>
        <taxon>Vibrionaceae</taxon>
        <taxon>Paraphotobacterium</taxon>
    </lineage>
</organism>
<dbReference type="InterPro" id="IPR012337">
    <property type="entry name" value="RNaseH-like_sf"/>
</dbReference>
<keyword evidence="3 13" id="KW-0540">Nuclease</keyword>
<evidence type="ECO:0000256" key="8">
    <source>
        <dbReference type="ARBA" id="ARBA00022842"/>
    </source>
</evidence>
<evidence type="ECO:0000256" key="10">
    <source>
        <dbReference type="ARBA" id="ARBA00023172"/>
    </source>
</evidence>
<evidence type="ECO:0000256" key="2">
    <source>
        <dbReference type="ARBA" id="ARBA00022490"/>
    </source>
</evidence>
<dbReference type="HAMAP" id="MF_00034">
    <property type="entry name" value="RuvC"/>
    <property type="match status" value="1"/>
</dbReference>
<keyword evidence="16" id="KW-1185">Reference proteome</keyword>
<keyword evidence="10 13" id="KW-0233">DNA recombination</keyword>
<comment type="cofactor">
    <cofactor evidence="13">
        <name>Mg(2+)</name>
        <dbReference type="ChEBI" id="CHEBI:18420"/>
    </cofactor>
    <text evidence="13">Binds 2 Mg(2+) ion per subunit.</text>
</comment>
<protein>
    <recommendedName>
        <fullName evidence="13 14">Crossover junction endodeoxyribonuclease RuvC</fullName>
        <ecNumber evidence="13 14">3.1.21.10</ecNumber>
    </recommendedName>
    <alternativeName>
        <fullName evidence="13">Holliday junction nuclease RuvC</fullName>
    </alternativeName>
    <alternativeName>
        <fullName evidence="13">Holliday junction resolvase RuvC</fullName>
    </alternativeName>
</protein>
<evidence type="ECO:0000256" key="12">
    <source>
        <dbReference type="ARBA" id="ARBA00029354"/>
    </source>
</evidence>